<evidence type="ECO:0000256" key="1">
    <source>
        <dbReference type="SAM" id="MobiDB-lite"/>
    </source>
</evidence>
<dbReference type="EMBL" id="CAUYUJ010015466">
    <property type="protein sequence ID" value="CAK0854289.1"/>
    <property type="molecule type" value="Genomic_DNA"/>
</dbReference>
<keyword evidence="3" id="KW-1185">Reference proteome</keyword>
<name>A0ABN9U5L9_9DINO</name>
<accession>A0ABN9U5L9</accession>
<organism evidence="2 3">
    <name type="scientific">Prorocentrum cordatum</name>
    <dbReference type="NCBI Taxonomy" id="2364126"/>
    <lineage>
        <taxon>Eukaryota</taxon>
        <taxon>Sar</taxon>
        <taxon>Alveolata</taxon>
        <taxon>Dinophyceae</taxon>
        <taxon>Prorocentrales</taxon>
        <taxon>Prorocentraceae</taxon>
        <taxon>Prorocentrum</taxon>
    </lineage>
</organism>
<feature type="compositionally biased region" description="Polar residues" evidence="1">
    <location>
        <begin position="94"/>
        <end position="104"/>
    </location>
</feature>
<gene>
    <name evidence="2" type="ORF">PCOR1329_LOCUS45447</name>
</gene>
<sequence>MVEHESAVALRGRMYKHTHNRKDTCNTISFHAQVPCMSPTSPPQGWSSLEVLIKRKPRDTWSTAPGKTGEAGRQTVQRRMGGVKKKASGKRAESSQGLQRQLTTPRAAEDETAL</sequence>
<evidence type="ECO:0000313" key="3">
    <source>
        <dbReference type="Proteomes" id="UP001189429"/>
    </source>
</evidence>
<feature type="region of interest" description="Disordered" evidence="1">
    <location>
        <begin position="56"/>
        <end position="114"/>
    </location>
</feature>
<reference evidence="2" key="1">
    <citation type="submission" date="2023-10" db="EMBL/GenBank/DDBJ databases">
        <authorList>
            <person name="Chen Y."/>
            <person name="Shah S."/>
            <person name="Dougan E. K."/>
            <person name="Thang M."/>
            <person name="Chan C."/>
        </authorList>
    </citation>
    <scope>NUCLEOTIDE SEQUENCE [LARGE SCALE GENOMIC DNA]</scope>
</reference>
<evidence type="ECO:0000313" key="2">
    <source>
        <dbReference type="EMBL" id="CAK0854289.1"/>
    </source>
</evidence>
<protein>
    <submittedName>
        <fullName evidence="2">Uncharacterized protein</fullName>
    </submittedName>
</protein>
<dbReference type="Proteomes" id="UP001189429">
    <property type="component" value="Unassembled WGS sequence"/>
</dbReference>
<comment type="caution">
    <text evidence="2">The sequence shown here is derived from an EMBL/GenBank/DDBJ whole genome shotgun (WGS) entry which is preliminary data.</text>
</comment>
<proteinExistence type="predicted"/>